<dbReference type="GO" id="GO:0016705">
    <property type="term" value="F:oxidoreductase activity, acting on paired donors, with incorporation or reduction of molecular oxygen"/>
    <property type="evidence" value="ECO:0007669"/>
    <property type="project" value="InterPro"/>
</dbReference>
<keyword evidence="7 9" id="KW-0503">Monooxygenase</keyword>
<dbReference type="CDD" id="cd11076">
    <property type="entry name" value="CYP78"/>
    <property type="match status" value="1"/>
</dbReference>
<evidence type="ECO:0000256" key="3">
    <source>
        <dbReference type="ARBA" id="ARBA00022617"/>
    </source>
</evidence>
<dbReference type="PROSITE" id="PS00086">
    <property type="entry name" value="CYTOCHROME_P450"/>
    <property type="match status" value="1"/>
</dbReference>
<evidence type="ECO:0000313" key="12">
    <source>
        <dbReference type="Proteomes" id="UP001408789"/>
    </source>
</evidence>
<keyword evidence="5 9" id="KW-0560">Oxidoreductase</keyword>
<dbReference type="InterPro" id="IPR017972">
    <property type="entry name" value="Cyt_P450_CS"/>
</dbReference>
<dbReference type="FunFam" id="1.10.630.10:FF:000016">
    <property type="entry name" value="Cytochrome P450 78A5"/>
    <property type="match status" value="1"/>
</dbReference>
<dbReference type="InterPro" id="IPR001128">
    <property type="entry name" value="Cyt_P450"/>
</dbReference>
<feature type="transmembrane region" description="Helical" evidence="10">
    <location>
        <begin position="89"/>
        <end position="106"/>
    </location>
</feature>
<dbReference type="GO" id="GO:0020037">
    <property type="term" value="F:heme binding"/>
    <property type="evidence" value="ECO:0007669"/>
    <property type="project" value="InterPro"/>
</dbReference>
<evidence type="ECO:0000256" key="6">
    <source>
        <dbReference type="ARBA" id="ARBA00023004"/>
    </source>
</evidence>
<dbReference type="AlphaFoldDB" id="A0AAP0DW10"/>
<organism evidence="11 12">
    <name type="scientific">Deinandra increscens subsp. villosa</name>
    <dbReference type="NCBI Taxonomy" id="3103831"/>
    <lineage>
        <taxon>Eukaryota</taxon>
        <taxon>Viridiplantae</taxon>
        <taxon>Streptophyta</taxon>
        <taxon>Embryophyta</taxon>
        <taxon>Tracheophyta</taxon>
        <taxon>Spermatophyta</taxon>
        <taxon>Magnoliopsida</taxon>
        <taxon>eudicotyledons</taxon>
        <taxon>Gunneridae</taxon>
        <taxon>Pentapetalae</taxon>
        <taxon>asterids</taxon>
        <taxon>campanulids</taxon>
        <taxon>Asterales</taxon>
        <taxon>Asteraceae</taxon>
        <taxon>Asteroideae</taxon>
        <taxon>Heliantheae alliance</taxon>
        <taxon>Madieae</taxon>
        <taxon>Madiinae</taxon>
        <taxon>Deinandra</taxon>
    </lineage>
</organism>
<keyword evidence="3 8" id="KW-0349">Heme</keyword>
<keyword evidence="10" id="KW-1133">Transmembrane helix</keyword>
<evidence type="ECO:0008006" key="13">
    <source>
        <dbReference type="Google" id="ProtNLM"/>
    </source>
</evidence>
<dbReference type="Pfam" id="PF00067">
    <property type="entry name" value="p450"/>
    <property type="match status" value="1"/>
</dbReference>
<feature type="transmembrane region" description="Helical" evidence="10">
    <location>
        <begin position="58"/>
        <end position="77"/>
    </location>
</feature>
<dbReference type="PANTHER" id="PTHR47946:SF14">
    <property type="entry name" value="CYTOCHROME P450 FAMILY PROTEIN"/>
    <property type="match status" value="1"/>
</dbReference>
<evidence type="ECO:0000256" key="10">
    <source>
        <dbReference type="SAM" id="Phobius"/>
    </source>
</evidence>
<accession>A0AAP0DW10</accession>
<dbReference type="PRINTS" id="PR00463">
    <property type="entry name" value="EP450I"/>
</dbReference>
<comment type="similarity">
    <text evidence="2 9">Belongs to the cytochrome P450 family.</text>
</comment>
<name>A0AAP0DW10_9ASTR</name>
<sequence>MSSSATLFFQNNSSPVIPLHLFLFILIIFLPIFTFLLPPGGLAWALSKLRSTDPNPPIPGPSGIPILGLVFAFTSSLTHRTLAKLAMTFNARNLMAFSVGMTRFVISSHPETAREILNSSAFADRPVKESAYELLFHRAIGFAPYGPYWRNLRRISAIHMFSPQKISNSGSLREKLGMKLGERISNSMKLNGFVEVKKLLHFASLNNVMISVFGKSVEDLGENEVEKLVSEGYELLGIFNWSDHFPIVSWFDFQGVRRRCRDLASRVDVFVTEIVNDHRERRSLSGGAAADHGGDFVDVLLDLESENKFSQSDMVAVLWEMIFRGTDTVAILLEWILARMVLHTDIQARAQLEIDSVVGSGRPVSDADLPNLPYLQAIVKETLRVHPPGPLLSWARLAIHDTQVGPHMVPAGTIAMVNMWAITHDEQIWADPERFDPDRFMGQEVLIMGSDLRLAPFGAGRRVCPGKAMGLATVQLWLAQLLQKYNWVGYGSGSGSDPVDLSECLKMSLEMKKPLVCKAMEREVNISS</sequence>
<evidence type="ECO:0000256" key="4">
    <source>
        <dbReference type="ARBA" id="ARBA00022723"/>
    </source>
</evidence>
<dbReference type="EMBL" id="JBCNJP010000002">
    <property type="protein sequence ID" value="KAK9080390.1"/>
    <property type="molecule type" value="Genomic_DNA"/>
</dbReference>
<dbReference type="Gene3D" id="1.10.630.10">
    <property type="entry name" value="Cytochrome P450"/>
    <property type="match status" value="1"/>
</dbReference>
<evidence type="ECO:0000256" key="5">
    <source>
        <dbReference type="ARBA" id="ARBA00023002"/>
    </source>
</evidence>
<evidence type="ECO:0000256" key="2">
    <source>
        <dbReference type="ARBA" id="ARBA00010617"/>
    </source>
</evidence>
<keyword evidence="4 8" id="KW-0479">Metal-binding</keyword>
<dbReference type="InterPro" id="IPR002401">
    <property type="entry name" value="Cyt_P450_E_grp-I"/>
</dbReference>
<dbReference type="PANTHER" id="PTHR47946">
    <property type="entry name" value="CYTOCHROME P450 78A7-RELATED"/>
    <property type="match status" value="1"/>
</dbReference>
<dbReference type="GO" id="GO:0004497">
    <property type="term" value="F:monooxygenase activity"/>
    <property type="evidence" value="ECO:0007669"/>
    <property type="project" value="UniProtKB-KW"/>
</dbReference>
<evidence type="ECO:0000256" key="1">
    <source>
        <dbReference type="ARBA" id="ARBA00001971"/>
    </source>
</evidence>
<dbReference type="SUPFAM" id="SSF48264">
    <property type="entry name" value="Cytochrome P450"/>
    <property type="match status" value="1"/>
</dbReference>
<protein>
    <recommendedName>
        <fullName evidence="13">Cytochrome P450</fullName>
    </recommendedName>
</protein>
<evidence type="ECO:0000313" key="11">
    <source>
        <dbReference type="EMBL" id="KAK9080390.1"/>
    </source>
</evidence>
<evidence type="ECO:0000256" key="7">
    <source>
        <dbReference type="ARBA" id="ARBA00023033"/>
    </source>
</evidence>
<keyword evidence="6 8" id="KW-0408">Iron</keyword>
<gene>
    <name evidence="11" type="ORF">SSX86_000148</name>
</gene>
<dbReference type="GO" id="GO:0005506">
    <property type="term" value="F:iron ion binding"/>
    <property type="evidence" value="ECO:0007669"/>
    <property type="project" value="InterPro"/>
</dbReference>
<dbReference type="PRINTS" id="PR00385">
    <property type="entry name" value="P450"/>
</dbReference>
<comment type="caution">
    <text evidence="11">The sequence shown here is derived from an EMBL/GenBank/DDBJ whole genome shotgun (WGS) entry which is preliminary data.</text>
</comment>
<feature type="transmembrane region" description="Helical" evidence="10">
    <location>
        <begin position="21"/>
        <end position="46"/>
    </location>
</feature>
<dbReference type="Proteomes" id="UP001408789">
    <property type="component" value="Unassembled WGS sequence"/>
</dbReference>
<dbReference type="InterPro" id="IPR036396">
    <property type="entry name" value="Cyt_P450_sf"/>
</dbReference>
<evidence type="ECO:0000256" key="8">
    <source>
        <dbReference type="PIRSR" id="PIRSR602401-1"/>
    </source>
</evidence>
<comment type="cofactor">
    <cofactor evidence="1 8">
        <name>heme</name>
        <dbReference type="ChEBI" id="CHEBI:30413"/>
    </cofactor>
</comment>
<keyword evidence="10" id="KW-0472">Membrane</keyword>
<evidence type="ECO:0000256" key="9">
    <source>
        <dbReference type="RuleBase" id="RU000461"/>
    </source>
</evidence>
<reference evidence="11 12" key="1">
    <citation type="submission" date="2024-04" db="EMBL/GenBank/DDBJ databases">
        <title>The reference genome of an endangered Asteraceae, Deinandra increscens subsp. villosa, native to the Central Coast of California.</title>
        <authorList>
            <person name="Guilliams M."/>
            <person name="Hasenstab-Lehman K."/>
            <person name="Meyer R."/>
            <person name="Mcevoy S."/>
        </authorList>
    </citation>
    <scope>NUCLEOTIDE SEQUENCE [LARGE SCALE GENOMIC DNA]</scope>
    <source>
        <tissue evidence="11">Leaf</tissue>
    </source>
</reference>
<dbReference type="InterPro" id="IPR051996">
    <property type="entry name" value="Cytochrome_P450_78A"/>
</dbReference>
<keyword evidence="12" id="KW-1185">Reference proteome</keyword>
<keyword evidence="10" id="KW-0812">Transmembrane</keyword>
<proteinExistence type="inferred from homology"/>
<feature type="binding site" description="axial binding residue" evidence="8">
    <location>
        <position position="464"/>
    </location>
    <ligand>
        <name>heme</name>
        <dbReference type="ChEBI" id="CHEBI:30413"/>
    </ligand>
    <ligandPart>
        <name>Fe</name>
        <dbReference type="ChEBI" id="CHEBI:18248"/>
    </ligandPart>
</feature>